<name>A0A2G2Z208_CAPAN</name>
<comment type="caution">
    <text evidence="1">The sequence shown here is derived from an EMBL/GenBank/DDBJ whole genome shotgun (WGS) entry which is preliminary data.</text>
</comment>
<dbReference type="PANTHER" id="PTHR21736:SF40">
    <property type="entry name" value="OBERON-LIKE PHD FINGER DOMAIN-CONTAINING PROTEIN"/>
    <property type="match status" value="1"/>
</dbReference>
<protein>
    <submittedName>
        <fullName evidence="1">Uncharacterized protein</fullName>
    </submittedName>
</protein>
<reference evidence="1 2" key="1">
    <citation type="journal article" date="2014" name="Nat. Genet.">
        <title>Genome sequence of the hot pepper provides insights into the evolution of pungency in Capsicum species.</title>
        <authorList>
            <person name="Kim S."/>
            <person name="Park M."/>
            <person name="Yeom S.I."/>
            <person name="Kim Y.M."/>
            <person name="Lee J.M."/>
            <person name="Lee H.A."/>
            <person name="Seo E."/>
            <person name="Choi J."/>
            <person name="Cheong K."/>
            <person name="Kim K.T."/>
            <person name="Jung K."/>
            <person name="Lee G.W."/>
            <person name="Oh S.K."/>
            <person name="Bae C."/>
            <person name="Kim S.B."/>
            <person name="Lee H.Y."/>
            <person name="Kim S.Y."/>
            <person name="Kim M.S."/>
            <person name="Kang B.C."/>
            <person name="Jo Y.D."/>
            <person name="Yang H.B."/>
            <person name="Jeong H.J."/>
            <person name="Kang W.H."/>
            <person name="Kwon J.K."/>
            <person name="Shin C."/>
            <person name="Lim J.Y."/>
            <person name="Park J.H."/>
            <person name="Huh J.H."/>
            <person name="Kim J.S."/>
            <person name="Kim B.D."/>
            <person name="Cohen O."/>
            <person name="Paran I."/>
            <person name="Suh M.C."/>
            <person name="Lee S.B."/>
            <person name="Kim Y.K."/>
            <person name="Shin Y."/>
            <person name="Noh S.J."/>
            <person name="Park J."/>
            <person name="Seo Y.S."/>
            <person name="Kwon S.Y."/>
            <person name="Kim H.A."/>
            <person name="Park J.M."/>
            <person name="Kim H.J."/>
            <person name="Choi S.B."/>
            <person name="Bosland P.W."/>
            <person name="Reeves G."/>
            <person name="Jo S.H."/>
            <person name="Lee B.W."/>
            <person name="Cho H.T."/>
            <person name="Choi H.S."/>
            <person name="Lee M.S."/>
            <person name="Yu Y."/>
            <person name="Do Choi Y."/>
            <person name="Park B.S."/>
            <person name="van Deynze A."/>
            <person name="Ashrafi H."/>
            <person name="Hill T."/>
            <person name="Kim W.T."/>
            <person name="Pai H.S."/>
            <person name="Ahn H.K."/>
            <person name="Yeam I."/>
            <person name="Giovannoni J.J."/>
            <person name="Rose J.K."/>
            <person name="Sorensen I."/>
            <person name="Lee S.J."/>
            <person name="Kim R.W."/>
            <person name="Choi I.Y."/>
            <person name="Choi B.S."/>
            <person name="Lim J.S."/>
            <person name="Lee Y.H."/>
            <person name="Choi D."/>
        </authorList>
    </citation>
    <scope>NUCLEOTIDE SEQUENCE [LARGE SCALE GENOMIC DNA]</scope>
    <source>
        <strain evidence="2">cv. CM334</strain>
    </source>
</reference>
<dbReference type="EMBL" id="AYRZ02000007">
    <property type="protein sequence ID" value="PHT76060.1"/>
    <property type="molecule type" value="Genomic_DNA"/>
</dbReference>
<reference evidence="1 2" key="2">
    <citation type="journal article" date="2017" name="Genome Biol.">
        <title>New reference genome sequences of hot pepper reveal the massive evolution of plant disease-resistance genes by retroduplication.</title>
        <authorList>
            <person name="Kim S."/>
            <person name="Park J."/>
            <person name="Yeom S.I."/>
            <person name="Kim Y.M."/>
            <person name="Seo E."/>
            <person name="Kim K.T."/>
            <person name="Kim M.S."/>
            <person name="Lee J.M."/>
            <person name="Cheong K."/>
            <person name="Shin H.S."/>
            <person name="Kim S.B."/>
            <person name="Han K."/>
            <person name="Lee J."/>
            <person name="Park M."/>
            <person name="Lee H.A."/>
            <person name="Lee H.Y."/>
            <person name="Lee Y."/>
            <person name="Oh S."/>
            <person name="Lee J.H."/>
            <person name="Choi E."/>
            <person name="Choi E."/>
            <person name="Lee S.E."/>
            <person name="Jeon J."/>
            <person name="Kim H."/>
            <person name="Choi G."/>
            <person name="Song H."/>
            <person name="Lee J."/>
            <person name="Lee S.C."/>
            <person name="Kwon J.K."/>
            <person name="Lee H.Y."/>
            <person name="Koo N."/>
            <person name="Hong Y."/>
            <person name="Kim R.W."/>
            <person name="Kang W.H."/>
            <person name="Huh J.H."/>
            <person name="Kang B.C."/>
            <person name="Yang T.J."/>
            <person name="Lee Y.H."/>
            <person name="Bennetzen J.L."/>
            <person name="Choi D."/>
        </authorList>
    </citation>
    <scope>NUCLEOTIDE SEQUENCE [LARGE SCALE GENOMIC DNA]</scope>
    <source>
        <strain evidence="2">cv. CM334</strain>
    </source>
</reference>
<keyword evidence="2" id="KW-1185">Reference proteome</keyword>
<proteinExistence type="predicted"/>
<evidence type="ECO:0000313" key="2">
    <source>
        <dbReference type="Proteomes" id="UP000222542"/>
    </source>
</evidence>
<dbReference type="PANTHER" id="PTHR21736">
    <property type="entry name" value="VERNALIZATION-INSENSITIVE PROTEIN 3"/>
    <property type="match status" value="1"/>
</dbReference>
<dbReference type="Proteomes" id="UP000222542">
    <property type="component" value="Unassembled WGS sequence"/>
</dbReference>
<organism evidence="1 2">
    <name type="scientific">Capsicum annuum</name>
    <name type="common">Capsicum pepper</name>
    <dbReference type="NCBI Taxonomy" id="4072"/>
    <lineage>
        <taxon>Eukaryota</taxon>
        <taxon>Viridiplantae</taxon>
        <taxon>Streptophyta</taxon>
        <taxon>Embryophyta</taxon>
        <taxon>Tracheophyta</taxon>
        <taxon>Spermatophyta</taxon>
        <taxon>Magnoliopsida</taxon>
        <taxon>eudicotyledons</taxon>
        <taxon>Gunneridae</taxon>
        <taxon>Pentapetalae</taxon>
        <taxon>asterids</taxon>
        <taxon>lamiids</taxon>
        <taxon>Solanales</taxon>
        <taxon>Solanaceae</taxon>
        <taxon>Solanoideae</taxon>
        <taxon>Capsiceae</taxon>
        <taxon>Capsicum</taxon>
    </lineage>
</organism>
<dbReference type="Gramene" id="PHT76060">
    <property type="protein sequence ID" value="PHT76060"/>
    <property type="gene ID" value="T459_19582"/>
</dbReference>
<accession>A0A2G2Z208</accession>
<sequence>MCQICFNIDYASNTCCWVGCDACEHWCHVVCVVQRKLFKPCQSISRPSEMHHACKIFGFSRGLHALCKGME</sequence>
<dbReference type="InterPro" id="IPR004082">
    <property type="entry name" value="OBERON"/>
</dbReference>
<gene>
    <name evidence="1" type="ORF">T459_19582</name>
</gene>
<dbReference type="AlphaFoldDB" id="A0A2G2Z208"/>
<evidence type="ECO:0000313" key="1">
    <source>
        <dbReference type="EMBL" id="PHT76060.1"/>
    </source>
</evidence>
<dbReference type="STRING" id="4072.A0A2G2Z208"/>